<dbReference type="AlphaFoldDB" id="A0A0F9T220"/>
<dbReference type="EMBL" id="LAZR01000439">
    <property type="protein sequence ID" value="KKN68822.1"/>
    <property type="molecule type" value="Genomic_DNA"/>
</dbReference>
<organism evidence="1">
    <name type="scientific">marine sediment metagenome</name>
    <dbReference type="NCBI Taxonomy" id="412755"/>
    <lineage>
        <taxon>unclassified sequences</taxon>
        <taxon>metagenomes</taxon>
        <taxon>ecological metagenomes</taxon>
    </lineage>
</organism>
<reference evidence="1" key="1">
    <citation type="journal article" date="2015" name="Nature">
        <title>Complex archaea that bridge the gap between prokaryotes and eukaryotes.</title>
        <authorList>
            <person name="Spang A."/>
            <person name="Saw J.H."/>
            <person name="Jorgensen S.L."/>
            <person name="Zaremba-Niedzwiedzka K."/>
            <person name="Martijn J."/>
            <person name="Lind A.E."/>
            <person name="van Eijk R."/>
            <person name="Schleper C."/>
            <person name="Guy L."/>
            <person name="Ettema T.J."/>
        </authorList>
    </citation>
    <scope>NUCLEOTIDE SEQUENCE</scope>
</reference>
<proteinExistence type="predicted"/>
<gene>
    <name evidence="1" type="ORF">LCGC14_0447570</name>
</gene>
<comment type="caution">
    <text evidence="1">The sequence shown here is derived from an EMBL/GenBank/DDBJ whole genome shotgun (WGS) entry which is preliminary data.</text>
</comment>
<evidence type="ECO:0000313" key="1">
    <source>
        <dbReference type="EMBL" id="KKN68822.1"/>
    </source>
</evidence>
<protein>
    <submittedName>
        <fullName evidence="1">Uncharacterized protein</fullName>
    </submittedName>
</protein>
<name>A0A0F9T220_9ZZZZ</name>
<accession>A0A0F9T220</accession>
<sequence>MEQPLLILLGALLAIGGGFISQHNQSRLDQRRQDREFFHQAEEILIEMQPYLEEVMTPPSKELHELSKKLLYAAMRIKTKGYLDLALKLVEFARMDAKKTKDEAISLIQEVAATSKSALDMHHRKRNEIVKKAWEELKKIGRG</sequence>